<reference evidence="3" key="1">
    <citation type="submission" date="2015-07" db="EMBL/GenBank/DDBJ databases">
        <authorList>
            <person name="Urmite Genomes"/>
        </authorList>
    </citation>
    <scope>NUCLEOTIDE SEQUENCE [LARGE SCALE GENOMIC DNA]</scope>
    <source>
        <strain evidence="3">type strain: ATCC 49404</strain>
    </source>
</reference>
<feature type="domain" description="Carboxymuconolactone decarboxylase-like" evidence="1">
    <location>
        <begin position="58"/>
        <end position="122"/>
    </location>
</feature>
<protein>
    <submittedName>
        <fullName evidence="2">Carboxymuconolactone decarboxylase</fullName>
    </submittedName>
</protein>
<proteinExistence type="predicted"/>
<dbReference type="Pfam" id="PF02627">
    <property type="entry name" value="CMD"/>
    <property type="match status" value="1"/>
</dbReference>
<evidence type="ECO:0000313" key="3">
    <source>
        <dbReference type="Proteomes" id="UP000199147"/>
    </source>
</evidence>
<sequence length="202" mass="21955">MTSQHELESAPRIAPLPIGEWGEEAIAAVASAFGAGGVKAFQRAGAAPNVLATMVHHPGLAAAFNRLGNELLTRPAIGHRGRELMLLRVAWRTRAKYEWAHHVRQAECYGLDATDVQGVIDGACEKWSALEGDLVAAADQLLDHYRIDDTTWQRLAVHLDDRQLVELPFIVGAYACLAMAFNSWNLQLEDGLDASGVPRLPG</sequence>
<dbReference type="STRING" id="146018.BN2156_02194"/>
<dbReference type="InterPro" id="IPR003779">
    <property type="entry name" value="CMD-like"/>
</dbReference>
<keyword evidence="3" id="KW-1185">Reference proteome</keyword>
<dbReference type="EMBL" id="CWKH01000001">
    <property type="protein sequence ID" value="CRZ15334.1"/>
    <property type="molecule type" value="Genomic_DNA"/>
</dbReference>
<dbReference type="PANTHER" id="PTHR34846">
    <property type="entry name" value="4-CARBOXYMUCONOLACTONE DECARBOXYLASE FAMILY PROTEIN (AFU_ORTHOLOGUE AFUA_6G11590)"/>
    <property type="match status" value="1"/>
</dbReference>
<dbReference type="PANTHER" id="PTHR34846:SF5">
    <property type="entry name" value="CARBOXYMUCONOLACTONE DECARBOXYLASE-LIKE DOMAIN-CONTAINING PROTEIN"/>
    <property type="match status" value="1"/>
</dbReference>
<gene>
    <name evidence="2" type="ORF">BN2156_02194</name>
</gene>
<dbReference type="InterPro" id="IPR029032">
    <property type="entry name" value="AhpD-like"/>
</dbReference>
<dbReference type="GO" id="GO:0051920">
    <property type="term" value="F:peroxiredoxin activity"/>
    <property type="evidence" value="ECO:0007669"/>
    <property type="project" value="InterPro"/>
</dbReference>
<dbReference type="OrthoDB" id="4704294at2"/>
<dbReference type="Proteomes" id="UP000199147">
    <property type="component" value="Unassembled WGS sequence"/>
</dbReference>
<evidence type="ECO:0000313" key="2">
    <source>
        <dbReference type="EMBL" id="CRZ15334.1"/>
    </source>
</evidence>
<accession>A0A0H5S2R2</accession>
<organism evidence="2 3">
    <name type="scientific">Mycolicibacterium neworleansense</name>
    <dbReference type="NCBI Taxonomy" id="146018"/>
    <lineage>
        <taxon>Bacteria</taxon>
        <taxon>Bacillati</taxon>
        <taxon>Actinomycetota</taxon>
        <taxon>Actinomycetes</taxon>
        <taxon>Mycobacteriales</taxon>
        <taxon>Mycobacteriaceae</taxon>
        <taxon>Mycolicibacterium</taxon>
    </lineage>
</organism>
<dbReference type="Gene3D" id="1.20.1290.10">
    <property type="entry name" value="AhpD-like"/>
    <property type="match status" value="1"/>
</dbReference>
<evidence type="ECO:0000259" key="1">
    <source>
        <dbReference type="Pfam" id="PF02627"/>
    </source>
</evidence>
<dbReference type="RefSeq" id="WP_131725155.1">
    <property type="nucleotide sequence ID" value="NZ_CWKH01000001.1"/>
</dbReference>
<dbReference type="AlphaFoldDB" id="A0A0H5S2R2"/>
<name>A0A0H5S2R2_9MYCO</name>
<dbReference type="SUPFAM" id="SSF69118">
    <property type="entry name" value="AhpD-like"/>
    <property type="match status" value="1"/>
</dbReference>